<dbReference type="GO" id="GO:0005524">
    <property type="term" value="F:ATP binding"/>
    <property type="evidence" value="ECO:0007669"/>
    <property type="project" value="UniProtKB-UniRule"/>
</dbReference>
<evidence type="ECO:0000256" key="12">
    <source>
        <dbReference type="RuleBase" id="RU003784"/>
    </source>
</evidence>
<evidence type="ECO:0000256" key="4">
    <source>
        <dbReference type="ARBA" id="ARBA00022679"/>
    </source>
</evidence>
<evidence type="ECO:0000256" key="9">
    <source>
        <dbReference type="ARBA" id="ARBA00049563"/>
    </source>
</evidence>
<evidence type="ECO:0000313" key="14">
    <source>
        <dbReference type="EMBL" id="MDO7787414.1"/>
    </source>
</evidence>
<dbReference type="InterPro" id="IPR027417">
    <property type="entry name" value="P-loop_NTPase"/>
</dbReference>
<accession>A0AAW7ZCJ1</accession>
<evidence type="ECO:0000256" key="2">
    <source>
        <dbReference type="ARBA" id="ARBA00003213"/>
    </source>
</evidence>
<evidence type="ECO:0000256" key="10">
    <source>
        <dbReference type="HAMAP-Rule" id="MF_00185"/>
    </source>
</evidence>
<name>A0AAW7ZCJ1_9FIRM</name>
<reference evidence="14" key="2">
    <citation type="submission" date="2023-03" db="EMBL/GenBank/DDBJ databases">
        <authorList>
            <person name="Zhang Z."/>
        </authorList>
    </citation>
    <scope>NUCLEOTIDE SEQUENCE</scope>
    <source>
        <strain evidence="14">DSA</strain>
    </source>
</reference>
<comment type="caution">
    <text evidence="10">Lacks conserved residue(s) required for the propagation of feature annotation.</text>
</comment>
<feature type="site" description="Interaction with substrate tRNA" evidence="10">
    <location>
        <position position="126"/>
    </location>
</feature>
<dbReference type="EC" id="2.5.1.75" evidence="10"/>
<dbReference type="HAMAP" id="MF_00185">
    <property type="entry name" value="IPP_trans"/>
    <property type="match status" value="1"/>
</dbReference>
<keyword evidence="6 10" id="KW-0547">Nucleotide-binding</keyword>
<dbReference type="NCBIfam" id="TIGR00174">
    <property type="entry name" value="miaA"/>
    <property type="match status" value="1"/>
</dbReference>
<dbReference type="FunFam" id="1.10.20.140:FF:000001">
    <property type="entry name" value="tRNA dimethylallyltransferase"/>
    <property type="match status" value="1"/>
</dbReference>
<dbReference type="EMBL" id="JARPTC010000013">
    <property type="protein sequence ID" value="MDO7787414.1"/>
    <property type="molecule type" value="Genomic_DNA"/>
</dbReference>
<evidence type="ECO:0000256" key="11">
    <source>
        <dbReference type="RuleBase" id="RU003783"/>
    </source>
</evidence>
<gene>
    <name evidence="10 14" type="primary">miaA</name>
    <name evidence="14" type="ORF">P6N53_09300</name>
</gene>
<evidence type="ECO:0000256" key="6">
    <source>
        <dbReference type="ARBA" id="ARBA00022741"/>
    </source>
</evidence>
<feature type="binding site" evidence="10">
    <location>
        <begin position="14"/>
        <end position="19"/>
    </location>
    <ligand>
        <name>substrate</name>
    </ligand>
</feature>
<protein>
    <recommendedName>
        <fullName evidence="10">tRNA dimethylallyltransferase</fullName>
        <ecNumber evidence="10">2.5.1.75</ecNumber>
    </recommendedName>
    <alternativeName>
        <fullName evidence="10">Dimethylallyl diphosphate:tRNA dimethylallyltransferase</fullName>
        <shortName evidence="10">DMAPP:tRNA dimethylallyltransferase</shortName>
        <shortName evidence="10">DMATase</shortName>
    </alternativeName>
    <alternativeName>
        <fullName evidence="10">Isopentenyl-diphosphate:tRNA isopentenyltransferase</fullName>
        <shortName evidence="10">IPP transferase</shortName>
        <shortName evidence="10">IPPT</shortName>
        <shortName evidence="10">IPTase</shortName>
    </alternativeName>
</protein>
<evidence type="ECO:0000313" key="15">
    <source>
        <dbReference type="Proteomes" id="UP001172911"/>
    </source>
</evidence>
<dbReference type="Pfam" id="PF01715">
    <property type="entry name" value="IPPT"/>
    <property type="match status" value="1"/>
</dbReference>
<evidence type="ECO:0000256" key="7">
    <source>
        <dbReference type="ARBA" id="ARBA00022840"/>
    </source>
</evidence>
<dbReference type="InterPro" id="IPR039657">
    <property type="entry name" value="Dimethylallyltransferase"/>
</dbReference>
<dbReference type="Gene3D" id="3.40.50.300">
    <property type="entry name" value="P-loop containing nucleotide triphosphate hydrolases"/>
    <property type="match status" value="1"/>
</dbReference>
<evidence type="ECO:0000256" key="8">
    <source>
        <dbReference type="ARBA" id="ARBA00022842"/>
    </source>
</evidence>
<feature type="region of interest" description="Interaction with substrate tRNA" evidence="10">
    <location>
        <begin position="37"/>
        <end position="40"/>
    </location>
</feature>
<comment type="function">
    <text evidence="2 10 12">Catalyzes the transfer of a dimethylallyl group onto the adenine at position 37 in tRNAs that read codons beginning with uridine, leading to the formation of N6-(dimethylallyl)adenosine (i(6)A).</text>
</comment>
<comment type="caution">
    <text evidence="14">The sequence shown here is derived from an EMBL/GenBank/DDBJ whole genome shotgun (WGS) entry which is preliminary data.</text>
</comment>
<keyword evidence="7 10" id="KW-0067">ATP-binding</keyword>
<dbReference type="PANTHER" id="PTHR11088:SF60">
    <property type="entry name" value="TRNA DIMETHYLALLYLTRANSFERASE"/>
    <property type="match status" value="1"/>
</dbReference>
<sequence>MKYLKPLIVIVGPTAAGKTDVAIELARMVRGEVVSADSMLVYRGMDIGTAKPTKEEMGGIPHHLMDVVEPDQEFSVARYQRLAEQSISGISDRGRLPLLVGGTGLYVRAVIDHYDFSEAPKDDGIREKLKIESENIGPVGMHAKLAEVDPITAGRLHPNDLRRVIRALEVYHQTGKPISQSENNKQSEPKYELHMFGLTMDRKLLYQRIEQRVDLMVKLGLVEEVKGLMGKYGNMGTAMQGLGYKEIALYLEGKTSLEEALELLKRNTRRFAKRQLTWFRADKRIKWIELEKFNNKKEVANEIGQQIAGELSIV</sequence>
<comment type="cofactor">
    <cofactor evidence="1 10">
        <name>Mg(2+)</name>
        <dbReference type="ChEBI" id="CHEBI:18420"/>
    </cofactor>
</comment>
<keyword evidence="15" id="KW-1185">Reference proteome</keyword>
<dbReference type="Proteomes" id="UP001172911">
    <property type="component" value="Unassembled WGS sequence"/>
</dbReference>
<evidence type="ECO:0000256" key="1">
    <source>
        <dbReference type="ARBA" id="ARBA00001946"/>
    </source>
</evidence>
<organism evidence="14 15">
    <name type="scientific">Desulforamulus aquiferis</name>
    <dbReference type="NCBI Taxonomy" id="1397668"/>
    <lineage>
        <taxon>Bacteria</taxon>
        <taxon>Bacillati</taxon>
        <taxon>Bacillota</taxon>
        <taxon>Clostridia</taxon>
        <taxon>Eubacteriales</taxon>
        <taxon>Peptococcaceae</taxon>
        <taxon>Desulforamulus</taxon>
    </lineage>
</organism>
<comment type="catalytic activity">
    <reaction evidence="9 10 11">
        <text>adenosine(37) in tRNA + dimethylallyl diphosphate = N(6)-dimethylallyladenosine(37) in tRNA + diphosphate</text>
        <dbReference type="Rhea" id="RHEA:26482"/>
        <dbReference type="Rhea" id="RHEA-COMP:10162"/>
        <dbReference type="Rhea" id="RHEA-COMP:10375"/>
        <dbReference type="ChEBI" id="CHEBI:33019"/>
        <dbReference type="ChEBI" id="CHEBI:57623"/>
        <dbReference type="ChEBI" id="CHEBI:74411"/>
        <dbReference type="ChEBI" id="CHEBI:74415"/>
        <dbReference type="EC" id="2.5.1.75"/>
    </reaction>
</comment>
<dbReference type="GO" id="GO:0006400">
    <property type="term" value="P:tRNA modification"/>
    <property type="evidence" value="ECO:0007669"/>
    <property type="project" value="TreeGrafter"/>
</dbReference>
<dbReference type="Gene3D" id="1.10.20.140">
    <property type="match status" value="1"/>
</dbReference>
<evidence type="ECO:0000256" key="3">
    <source>
        <dbReference type="ARBA" id="ARBA00005842"/>
    </source>
</evidence>
<comment type="similarity">
    <text evidence="3 10 13">Belongs to the IPP transferase family.</text>
</comment>
<dbReference type="PANTHER" id="PTHR11088">
    <property type="entry name" value="TRNA DIMETHYLALLYLTRANSFERASE"/>
    <property type="match status" value="1"/>
</dbReference>
<keyword evidence="5 10" id="KW-0819">tRNA processing</keyword>
<dbReference type="SUPFAM" id="SSF52540">
    <property type="entry name" value="P-loop containing nucleoside triphosphate hydrolases"/>
    <property type="match status" value="2"/>
</dbReference>
<dbReference type="InterPro" id="IPR018022">
    <property type="entry name" value="IPT"/>
</dbReference>
<feature type="site" description="Interaction with substrate tRNA" evidence="10">
    <location>
        <position position="103"/>
    </location>
</feature>
<proteinExistence type="inferred from homology"/>
<dbReference type="RefSeq" id="WP_304542558.1">
    <property type="nucleotide sequence ID" value="NZ_JARPTC010000013.1"/>
</dbReference>
<feature type="binding site" evidence="10">
    <location>
        <begin position="12"/>
        <end position="19"/>
    </location>
    <ligand>
        <name>ATP</name>
        <dbReference type="ChEBI" id="CHEBI:30616"/>
    </ligand>
</feature>
<keyword evidence="8 10" id="KW-0460">Magnesium</keyword>
<dbReference type="AlphaFoldDB" id="A0AAW7ZCJ1"/>
<keyword evidence="4 10" id="KW-0808">Transferase</keyword>
<comment type="subunit">
    <text evidence="10">Monomer.</text>
</comment>
<reference evidence="14" key="1">
    <citation type="journal article" date="2023" name="J. Hazard. Mater.">
        <title>Anaerobic biodegradation of pyrene and benzo[a]pyrene by a new sulfate-reducing Desulforamulus aquiferis strain DSA.</title>
        <authorList>
            <person name="Zhang Z."/>
            <person name="Sun J."/>
            <person name="Gong X."/>
            <person name="Wang C."/>
            <person name="Wang H."/>
        </authorList>
    </citation>
    <scope>NUCLEOTIDE SEQUENCE</scope>
    <source>
        <strain evidence="14">DSA</strain>
    </source>
</reference>
<evidence type="ECO:0000256" key="5">
    <source>
        <dbReference type="ARBA" id="ARBA00022694"/>
    </source>
</evidence>
<evidence type="ECO:0000256" key="13">
    <source>
        <dbReference type="RuleBase" id="RU003785"/>
    </source>
</evidence>
<dbReference type="GO" id="GO:0052381">
    <property type="term" value="F:tRNA dimethylallyltransferase activity"/>
    <property type="evidence" value="ECO:0007669"/>
    <property type="project" value="UniProtKB-UniRule"/>
</dbReference>